<keyword evidence="2" id="KW-1185">Reference proteome</keyword>
<reference evidence="2" key="1">
    <citation type="submission" date="2018-06" db="EMBL/GenBank/DDBJ databases">
        <authorList>
            <person name="Zhirakovskaya E."/>
        </authorList>
    </citation>
    <scope>NUCLEOTIDE SEQUENCE [LARGE SCALE GENOMIC DNA]</scope>
</reference>
<dbReference type="GeneID" id="65114595"/>
<dbReference type="Proteomes" id="UP000260058">
    <property type="component" value="Segment"/>
</dbReference>
<evidence type="ECO:0000313" key="2">
    <source>
        <dbReference type="Proteomes" id="UP000260058"/>
    </source>
</evidence>
<dbReference type="EMBL" id="MH536818">
    <property type="protein sequence ID" value="AXH49700.1"/>
    <property type="molecule type" value="Genomic_DNA"/>
</dbReference>
<protein>
    <submittedName>
        <fullName evidence="1">Uncharacterized protein</fullName>
    </submittedName>
</protein>
<evidence type="ECO:0000313" key="1">
    <source>
        <dbReference type="EMBL" id="AXH49700.1"/>
    </source>
</evidence>
<name>A0A345L348_9CAUD</name>
<organism evidence="1 2">
    <name type="scientific">Gordonia phage Frokostdame</name>
    <dbReference type="NCBI Taxonomy" id="2250320"/>
    <lineage>
        <taxon>Viruses</taxon>
        <taxon>Duplodnaviria</taxon>
        <taxon>Heunggongvirae</taxon>
        <taxon>Uroviricota</taxon>
        <taxon>Caudoviricetes</taxon>
        <taxon>Jujuvirus</taxon>
        <taxon>Jujuvirus frokostdame</taxon>
    </lineage>
</organism>
<gene>
    <name evidence="1" type="primary">58</name>
    <name evidence="1" type="ORF">SEA_FROKOSTDAME_58</name>
</gene>
<proteinExistence type="predicted"/>
<accession>A0A345L348</accession>
<dbReference type="RefSeq" id="YP_010096935.1">
    <property type="nucleotide sequence ID" value="NC_055754.1"/>
</dbReference>
<dbReference type="KEGG" id="vg:65114595"/>
<sequence length="58" mass="6462">MKTYRITNSGCDDHTECDIDLTDTEVATVRKVVAELNSHSEYGCQPTIQINTTGDDQQ</sequence>